<keyword evidence="2" id="KW-1185">Reference proteome</keyword>
<reference evidence="1 2" key="1">
    <citation type="submission" date="2021-06" db="EMBL/GenBank/DDBJ databases">
        <title>Caerostris extrusa draft genome.</title>
        <authorList>
            <person name="Kono N."/>
            <person name="Arakawa K."/>
        </authorList>
    </citation>
    <scope>NUCLEOTIDE SEQUENCE [LARGE SCALE GENOMIC DNA]</scope>
</reference>
<name>A0AAV4S0K5_CAEEX</name>
<dbReference type="Proteomes" id="UP001054945">
    <property type="component" value="Unassembled WGS sequence"/>
</dbReference>
<comment type="caution">
    <text evidence="1">The sequence shown here is derived from an EMBL/GenBank/DDBJ whole genome shotgun (WGS) entry which is preliminary data.</text>
</comment>
<organism evidence="1 2">
    <name type="scientific">Caerostris extrusa</name>
    <name type="common">Bark spider</name>
    <name type="synonym">Caerostris bankana</name>
    <dbReference type="NCBI Taxonomy" id="172846"/>
    <lineage>
        <taxon>Eukaryota</taxon>
        <taxon>Metazoa</taxon>
        <taxon>Ecdysozoa</taxon>
        <taxon>Arthropoda</taxon>
        <taxon>Chelicerata</taxon>
        <taxon>Arachnida</taxon>
        <taxon>Araneae</taxon>
        <taxon>Araneomorphae</taxon>
        <taxon>Entelegynae</taxon>
        <taxon>Araneoidea</taxon>
        <taxon>Araneidae</taxon>
        <taxon>Caerostris</taxon>
    </lineage>
</organism>
<protein>
    <recommendedName>
        <fullName evidence="3">Secreted protein</fullName>
    </recommendedName>
</protein>
<accession>A0AAV4S0K5</accession>
<proteinExistence type="predicted"/>
<evidence type="ECO:0000313" key="1">
    <source>
        <dbReference type="EMBL" id="GIY27142.1"/>
    </source>
</evidence>
<sequence>MSLNTCLRSALLCTSLHDFADLSCRFSENVSIDDGASAKTPRAGMLRNGVHGWALSLREYSRWRHKDVAHKACCGEMLTQQKSPTVTLLSVFSGTHGQTFGVGPAPLFVENQISKRWFPAHKAQSLEATSLGHLPVFKCGI</sequence>
<dbReference type="AlphaFoldDB" id="A0AAV4S0K5"/>
<evidence type="ECO:0008006" key="3">
    <source>
        <dbReference type="Google" id="ProtNLM"/>
    </source>
</evidence>
<gene>
    <name evidence="1" type="ORF">CEXT_763871</name>
</gene>
<evidence type="ECO:0000313" key="2">
    <source>
        <dbReference type="Proteomes" id="UP001054945"/>
    </source>
</evidence>
<dbReference type="EMBL" id="BPLR01008781">
    <property type="protein sequence ID" value="GIY27142.1"/>
    <property type="molecule type" value="Genomic_DNA"/>
</dbReference>